<evidence type="ECO:0000313" key="3">
    <source>
        <dbReference type="Proteomes" id="UP000051166"/>
    </source>
</evidence>
<protein>
    <recommendedName>
        <fullName evidence="1">GIY-YIG domain-containing protein</fullName>
    </recommendedName>
</protein>
<evidence type="ECO:0000259" key="1">
    <source>
        <dbReference type="PROSITE" id="PS50164"/>
    </source>
</evidence>
<proteinExistence type="predicted"/>
<evidence type="ECO:0000313" key="2">
    <source>
        <dbReference type="EMBL" id="KRL97359.1"/>
    </source>
</evidence>
<feature type="domain" description="GIY-YIG" evidence="1">
    <location>
        <begin position="4"/>
        <end position="86"/>
    </location>
</feature>
<dbReference type="PATRIC" id="fig|1423801.4.peg.1367"/>
<dbReference type="SMART" id="SM00974">
    <property type="entry name" value="T5orf172"/>
    <property type="match status" value="1"/>
</dbReference>
<dbReference type="EMBL" id="AZFQ01000052">
    <property type="protein sequence ID" value="KRL97359.1"/>
    <property type="molecule type" value="Genomic_DNA"/>
</dbReference>
<accession>A0A0R1UVW3</accession>
<gene>
    <name evidence="2" type="ORF">FD50_GL001336</name>
</gene>
<name>A0A0R1UVW3_9LACO</name>
<reference evidence="2 3" key="1">
    <citation type="journal article" date="2015" name="Genome Announc.">
        <title>Expanding the biotechnology potential of lactobacilli through comparative genomics of 213 strains and associated genera.</title>
        <authorList>
            <person name="Sun Z."/>
            <person name="Harris H.M."/>
            <person name="McCann A."/>
            <person name="Guo C."/>
            <person name="Argimon S."/>
            <person name="Zhang W."/>
            <person name="Yang X."/>
            <person name="Jeffery I.B."/>
            <person name="Cooney J.C."/>
            <person name="Kagawa T.F."/>
            <person name="Liu W."/>
            <person name="Song Y."/>
            <person name="Salvetti E."/>
            <person name="Wrobel A."/>
            <person name="Rasinkangas P."/>
            <person name="Parkhill J."/>
            <person name="Rea M.C."/>
            <person name="O'Sullivan O."/>
            <person name="Ritari J."/>
            <person name="Douillard F.P."/>
            <person name="Paul Ross R."/>
            <person name="Yang R."/>
            <person name="Briner A.E."/>
            <person name="Felis G.E."/>
            <person name="de Vos W.M."/>
            <person name="Barrangou R."/>
            <person name="Klaenhammer T.R."/>
            <person name="Caufield P.W."/>
            <person name="Cui Y."/>
            <person name="Zhang H."/>
            <person name="O'Toole P.W."/>
        </authorList>
    </citation>
    <scope>NUCLEOTIDE SEQUENCE [LARGE SCALE GENOMIC DNA]</scope>
    <source>
        <strain evidence="2 3">DSM 16230</strain>
    </source>
</reference>
<dbReference type="AlphaFoldDB" id="A0A0R1UVW3"/>
<dbReference type="Proteomes" id="UP000051166">
    <property type="component" value="Unassembled WGS sequence"/>
</dbReference>
<dbReference type="InterPro" id="IPR000305">
    <property type="entry name" value="GIY-YIG_endonuc"/>
</dbReference>
<comment type="caution">
    <text evidence="2">The sequence shown here is derived from an EMBL/GenBank/DDBJ whole genome shotgun (WGS) entry which is preliminary data.</text>
</comment>
<dbReference type="OrthoDB" id="2313491at2"/>
<organism evidence="2 3">
    <name type="scientific">Liquorilactobacillus satsumensis DSM 16230 = JCM 12392</name>
    <dbReference type="NCBI Taxonomy" id="1423801"/>
    <lineage>
        <taxon>Bacteria</taxon>
        <taxon>Bacillati</taxon>
        <taxon>Bacillota</taxon>
        <taxon>Bacilli</taxon>
        <taxon>Lactobacillales</taxon>
        <taxon>Lactobacillaceae</taxon>
        <taxon>Liquorilactobacillus</taxon>
    </lineage>
</organism>
<sequence length="221" mass="25177">MEEDLGFVYALENKSFPGYIKIGQTKNLTNRLAQLNNTGIPDGKPTLLLFAVQLNNYKHAERLLHSALADKRESTSKEFFKATYNQVKTAFDLLTFNDEHAALIRPEEYNSKITGKTYQIITRKIGSRPNRTFKYLSIPAGAKLSFKEDPKIQVTVLDGKNHVLCYCGQKHTLSRAAICCYDFYHCLSAEKQGHDRNGFDWFKYNDILVSAIKPMVNQELG</sequence>
<dbReference type="InterPro" id="IPR018306">
    <property type="entry name" value="Phage_T5_Orf172_DNA-bd"/>
</dbReference>
<dbReference type="STRING" id="1423801.FD50_GL001336"/>
<keyword evidence="3" id="KW-1185">Reference proteome</keyword>
<dbReference type="RefSeq" id="WP_054758143.1">
    <property type="nucleotide sequence ID" value="NZ_AZFQ01000052.1"/>
</dbReference>
<dbReference type="Pfam" id="PF10544">
    <property type="entry name" value="T5orf172"/>
    <property type="match status" value="1"/>
</dbReference>
<dbReference type="GeneID" id="98308641"/>
<dbReference type="PROSITE" id="PS50164">
    <property type="entry name" value="GIY_YIG"/>
    <property type="match status" value="1"/>
</dbReference>